<evidence type="ECO:0000313" key="2">
    <source>
        <dbReference type="Proteomes" id="UP001162992"/>
    </source>
</evidence>
<name>A0ACC2BE96_DIPCM</name>
<gene>
    <name evidence="1" type="ORF">O6H91_16G081800</name>
</gene>
<dbReference type="Proteomes" id="UP001162992">
    <property type="component" value="Chromosome 16"/>
</dbReference>
<evidence type="ECO:0000313" key="1">
    <source>
        <dbReference type="EMBL" id="KAJ7528060.1"/>
    </source>
</evidence>
<accession>A0ACC2BE96</accession>
<reference evidence="2" key="1">
    <citation type="journal article" date="2024" name="Proc. Natl. Acad. Sci. U.S.A.">
        <title>Extraordinary preservation of gene collinearity over three hundred million years revealed in homosporous lycophytes.</title>
        <authorList>
            <person name="Li C."/>
            <person name="Wickell D."/>
            <person name="Kuo L.Y."/>
            <person name="Chen X."/>
            <person name="Nie B."/>
            <person name="Liao X."/>
            <person name="Peng D."/>
            <person name="Ji J."/>
            <person name="Jenkins J."/>
            <person name="Williams M."/>
            <person name="Shu S."/>
            <person name="Plott C."/>
            <person name="Barry K."/>
            <person name="Rajasekar S."/>
            <person name="Grimwood J."/>
            <person name="Han X."/>
            <person name="Sun S."/>
            <person name="Hou Z."/>
            <person name="He W."/>
            <person name="Dai G."/>
            <person name="Sun C."/>
            <person name="Schmutz J."/>
            <person name="Leebens-Mack J.H."/>
            <person name="Li F.W."/>
            <person name="Wang L."/>
        </authorList>
    </citation>
    <scope>NUCLEOTIDE SEQUENCE [LARGE SCALE GENOMIC DNA]</scope>
    <source>
        <strain evidence="2">cv. PW_Plant_1</strain>
    </source>
</reference>
<proteinExistence type="predicted"/>
<protein>
    <submittedName>
        <fullName evidence="1">Uncharacterized protein</fullName>
    </submittedName>
</protein>
<dbReference type="EMBL" id="CM055107">
    <property type="protein sequence ID" value="KAJ7528060.1"/>
    <property type="molecule type" value="Genomic_DNA"/>
</dbReference>
<keyword evidence="2" id="KW-1185">Reference proteome</keyword>
<comment type="caution">
    <text evidence="1">The sequence shown here is derived from an EMBL/GenBank/DDBJ whole genome shotgun (WGS) entry which is preliminary data.</text>
</comment>
<sequence>MRTPFAAAIGTKNMDQKLGDNDPEEEWSSRGRGRRKVIVVGGSIAGLSCAKALVQPQCQCDVLVLERASSLTAAGAGLGLDIQACRVLQEWGLTSALASISMPLTVEEIRAIDPQSKSARVLARDEELNHRSAHWSDVHRILFEALPQGIVEFGQEVVGFEEIDEGRRIRAKVKPSSGDGNEIKDVVGDLFIAADGINSSTRQRLVSSDKRQYCGYCAWRGVFDYSEQAAEEIAAAVRKAYVDLGKCLYFDLAPGSHAVLYELAGKRLNWLWYVCQEEPNLKGISVTIKADESMVKKMHEEASRTFMPELALLMQSTKFPFVNAIFDRDPLKQIVWGHVVLVGEAAHPTSPHGIRSTNMSIMDAAVLGSCIAECKNLDAALCSYQNSRLPVTTQQVLFSRHLGKLKQGLLSVTSSTVPWMQADKGTCLTLLQRNVHLFQF</sequence>
<organism evidence="1 2">
    <name type="scientific">Diphasiastrum complanatum</name>
    <name type="common">Issler's clubmoss</name>
    <name type="synonym">Lycopodium complanatum</name>
    <dbReference type="NCBI Taxonomy" id="34168"/>
    <lineage>
        <taxon>Eukaryota</taxon>
        <taxon>Viridiplantae</taxon>
        <taxon>Streptophyta</taxon>
        <taxon>Embryophyta</taxon>
        <taxon>Tracheophyta</taxon>
        <taxon>Lycopodiopsida</taxon>
        <taxon>Lycopodiales</taxon>
        <taxon>Lycopodiaceae</taxon>
        <taxon>Lycopodioideae</taxon>
        <taxon>Diphasiastrum</taxon>
    </lineage>
</organism>